<keyword evidence="13" id="KW-1185">Reference proteome</keyword>
<keyword evidence="5" id="KW-0547">Nucleotide-binding</keyword>
<dbReference type="Gene3D" id="3.40.50.300">
    <property type="entry name" value="P-loop containing nucleotide triphosphate hydrolases"/>
    <property type="match status" value="2"/>
</dbReference>
<evidence type="ECO:0000256" key="4">
    <source>
        <dbReference type="ARBA" id="ARBA00022692"/>
    </source>
</evidence>
<dbReference type="CDD" id="cd03233">
    <property type="entry name" value="ABCG_PDR_domain1"/>
    <property type="match status" value="1"/>
</dbReference>
<dbReference type="SUPFAM" id="SSF52540">
    <property type="entry name" value="P-loop containing nucleoside triphosphate hydrolases"/>
    <property type="match status" value="2"/>
</dbReference>
<keyword evidence="3" id="KW-0813">Transport</keyword>
<proteinExistence type="inferred from homology"/>
<gene>
    <name evidence="12" type="ORF">G7Y89_g601</name>
</gene>
<name>A0A8H4RYV5_9HELO</name>
<dbReference type="Pfam" id="PF00005">
    <property type="entry name" value="ABC_tran"/>
    <property type="match status" value="2"/>
</dbReference>
<dbReference type="GO" id="GO:0140359">
    <property type="term" value="F:ABC-type transporter activity"/>
    <property type="evidence" value="ECO:0007669"/>
    <property type="project" value="InterPro"/>
</dbReference>
<feature type="transmembrane region" description="Helical" evidence="10">
    <location>
        <begin position="53"/>
        <end position="76"/>
    </location>
</feature>
<dbReference type="InterPro" id="IPR034001">
    <property type="entry name" value="ABCG_PDR_1"/>
</dbReference>
<feature type="transmembrane region" description="Helical" evidence="10">
    <location>
        <begin position="1400"/>
        <end position="1424"/>
    </location>
</feature>
<feature type="transmembrane region" description="Helical" evidence="10">
    <location>
        <begin position="1246"/>
        <end position="1266"/>
    </location>
</feature>
<evidence type="ECO:0000256" key="9">
    <source>
        <dbReference type="SAM" id="MobiDB-lite"/>
    </source>
</evidence>
<evidence type="ECO:0000256" key="7">
    <source>
        <dbReference type="ARBA" id="ARBA00022989"/>
    </source>
</evidence>
<dbReference type="GO" id="GO:0016020">
    <property type="term" value="C:membrane"/>
    <property type="evidence" value="ECO:0007669"/>
    <property type="project" value="UniProtKB-SubCell"/>
</dbReference>
<feature type="transmembrane region" description="Helical" evidence="10">
    <location>
        <begin position="1321"/>
        <end position="1346"/>
    </location>
</feature>
<evidence type="ECO:0000313" key="12">
    <source>
        <dbReference type="EMBL" id="KAF4637494.1"/>
    </source>
</evidence>
<keyword evidence="6" id="KW-0067">ATP-binding</keyword>
<dbReference type="CDD" id="cd03232">
    <property type="entry name" value="ABCG_PDR_domain2"/>
    <property type="match status" value="1"/>
</dbReference>
<dbReference type="InterPro" id="IPR013525">
    <property type="entry name" value="ABC2_TM"/>
</dbReference>
<feature type="domain" description="ABC transporter" evidence="11">
    <location>
        <begin position="269"/>
        <end position="525"/>
    </location>
</feature>
<dbReference type="Pfam" id="PF19055">
    <property type="entry name" value="ABC2_membrane_7"/>
    <property type="match status" value="1"/>
</dbReference>
<keyword evidence="4 10" id="KW-0812">Transmembrane</keyword>
<dbReference type="InterPro" id="IPR049326">
    <property type="entry name" value="Rhodopsin_dom_fungi"/>
</dbReference>
<feature type="transmembrane region" description="Helical" evidence="10">
    <location>
        <begin position="747"/>
        <end position="768"/>
    </location>
</feature>
<evidence type="ECO:0000259" key="11">
    <source>
        <dbReference type="PROSITE" id="PS50893"/>
    </source>
</evidence>
<feature type="transmembrane region" description="Helical" evidence="10">
    <location>
        <begin position="780"/>
        <end position="799"/>
    </location>
</feature>
<dbReference type="OrthoDB" id="245989at2759"/>
<keyword evidence="7 10" id="KW-1133">Transmembrane helix</keyword>
<evidence type="ECO:0000256" key="6">
    <source>
        <dbReference type="ARBA" id="ARBA00022840"/>
    </source>
</evidence>
<dbReference type="InterPro" id="IPR027417">
    <property type="entry name" value="P-loop_NTPase"/>
</dbReference>
<feature type="transmembrane region" description="Helical" evidence="10">
    <location>
        <begin position="641"/>
        <end position="658"/>
    </location>
</feature>
<dbReference type="PANTHER" id="PTHR19241">
    <property type="entry name" value="ATP-BINDING CASSETTE TRANSPORTER"/>
    <property type="match status" value="1"/>
</dbReference>
<evidence type="ECO:0000256" key="5">
    <source>
        <dbReference type="ARBA" id="ARBA00022741"/>
    </source>
</evidence>
<dbReference type="Proteomes" id="UP000566819">
    <property type="component" value="Unassembled WGS sequence"/>
</dbReference>
<dbReference type="PROSITE" id="PS50893">
    <property type="entry name" value="ABC_TRANSPORTER_2"/>
    <property type="match status" value="2"/>
</dbReference>
<feature type="region of interest" description="Disordered" evidence="9">
    <location>
        <begin position="1190"/>
        <end position="1212"/>
    </location>
</feature>
<evidence type="ECO:0000256" key="8">
    <source>
        <dbReference type="ARBA" id="ARBA00023136"/>
    </source>
</evidence>
<comment type="subcellular location">
    <subcellularLocation>
        <location evidence="1">Membrane</location>
        <topology evidence="1">Multi-pass membrane protein</topology>
    </subcellularLocation>
</comment>
<evidence type="ECO:0000256" key="10">
    <source>
        <dbReference type="SAM" id="Phobius"/>
    </source>
</evidence>
<protein>
    <recommendedName>
        <fullName evidence="11">ABC transporter domain-containing protein</fullName>
    </recommendedName>
</protein>
<dbReference type="FunFam" id="3.40.50.300:FF:000054">
    <property type="entry name" value="ABC multidrug transporter atrF"/>
    <property type="match status" value="1"/>
</dbReference>
<evidence type="ECO:0000256" key="1">
    <source>
        <dbReference type="ARBA" id="ARBA00004141"/>
    </source>
</evidence>
<dbReference type="EMBL" id="JAAMPI010000021">
    <property type="protein sequence ID" value="KAF4637494.1"/>
    <property type="molecule type" value="Genomic_DNA"/>
</dbReference>
<dbReference type="Pfam" id="PF20684">
    <property type="entry name" value="Fung_rhodopsin"/>
    <property type="match status" value="1"/>
</dbReference>
<dbReference type="Pfam" id="PF01061">
    <property type="entry name" value="ABC2_membrane"/>
    <property type="match status" value="2"/>
</dbReference>
<evidence type="ECO:0000256" key="2">
    <source>
        <dbReference type="ARBA" id="ARBA00006012"/>
    </source>
</evidence>
<accession>A0A8H4RYV5</accession>
<comment type="similarity">
    <text evidence="2">Belongs to the ABC transporter superfamily. ABCG family. PDR (TC 3.A.1.205) subfamily.</text>
</comment>
<organism evidence="12 13">
    <name type="scientific">Cudoniella acicularis</name>
    <dbReference type="NCBI Taxonomy" id="354080"/>
    <lineage>
        <taxon>Eukaryota</taxon>
        <taxon>Fungi</taxon>
        <taxon>Dikarya</taxon>
        <taxon>Ascomycota</taxon>
        <taxon>Pezizomycotina</taxon>
        <taxon>Leotiomycetes</taxon>
        <taxon>Helotiales</taxon>
        <taxon>Tricladiaceae</taxon>
        <taxon>Cudoniella</taxon>
    </lineage>
</organism>
<dbReference type="InterPro" id="IPR017871">
    <property type="entry name" value="ABC_transporter-like_CS"/>
</dbReference>
<evidence type="ECO:0000313" key="13">
    <source>
        <dbReference type="Proteomes" id="UP000566819"/>
    </source>
</evidence>
<reference evidence="12 13" key="1">
    <citation type="submission" date="2020-03" db="EMBL/GenBank/DDBJ databases">
        <title>Draft Genome Sequence of Cudoniella acicularis.</title>
        <authorList>
            <person name="Buettner E."/>
            <person name="Kellner H."/>
        </authorList>
    </citation>
    <scope>NUCLEOTIDE SEQUENCE [LARGE SCALE GENOMIC DNA]</scope>
    <source>
        <strain evidence="12 13">DSM 108380</strain>
    </source>
</reference>
<feature type="transmembrane region" description="Helical" evidence="10">
    <location>
        <begin position="88"/>
        <end position="110"/>
    </location>
</feature>
<dbReference type="InterPro" id="IPR003593">
    <property type="entry name" value="AAA+_ATPase"/>
</dbReference>
<dbReference type="SMART" id="SM00382">
    <property type="entry name" value="AAA"/>
    <property type="match status" value="2"/>
</dbReference>
<comment type="caution">
    <text evidence="12">The sequence shown here is derived from an EMBL/GenBank/DDBJ whole genome shotgun (WGS) entry which is preliminary data.</text>
</comment>
<sequence length="1550" mass="173693">MQSATCFPRDNYTKTLGLTILITILDILSDILIASIPILILKKSQMKLSQKMSLALFLCLSIVMALFALARCAGIKDGSDIDYMWEMYWQYMEGCIACIMASITPFRTLFTSLLSRSSREKAGPPSNTFIEHILKRRKKANSQDWIEMNDQQSLPRPPGALLSGLRTFRLCVLVAILSIFGPLNTTMDSIPNERPPNCDEDVIESLIDLETGFPSVSTSFHHEIFAQAIDEKYGGSLRRCASLACQNVNVYGYGSSTDYQKTFANYPIAKLGDVANFVTGKPGSKTEIIHNFDGLVEAGQMLLVLGRPGSGCSTLLKTLAGQTDGFEVSQKSVINYQGIPMKTMHSEFRGECTYHAESDVHFPHLTVGQTLELPAQARAPRLVLNSNEIKRAAYARESKDATLLALNLSSAVDTKIGNEFVQGVSGGQRKRASIAEIMVGDSPFQCWDNSTRGLDSANAFEFLKALRESTRKKGSIAIVTLYQASQDMYDTFDKITLLYEGHQVFFGNPWDAKDYFVKLGFICAERTTTGNFLTSITNPVARITAEETSARFLRSSRDFADTWDRSKQKQHLLKEIKVYHEKFPVSSTELAQFRTIRRAQKQLLIRRGSPYTVDIFKQIRICVVRGIQVIRNDFAPPISNIIGNVIMSVILGSMFFNMSETTDSFFGRSVLLFFTILLNTFLGAFEGVALWEKRAVVEKHFRLALYHPAAEAISSLLCDLPNKFLLTLGFNLPFYFMANLRRTPTAFFTFYLFAFVGLVTGSMIFRTIGAMSRTLTSSIAPGAIFILMLVIYSGFVIPVTDMHPWLRWFAYIDPVSYAFESLMINEACSETQLTFCYSAAEYIPLQGSKGEVLLFPRGHIAIGADPTDEESEIIHERYPGVQERKNMEEFEAIMEYPPPSPDANVSFLWKDITYDISTSQGPKRILNGIQGWIQPGSLTVVMGCSGAGKTTLLNVLAKRAPQGVIGGEAVIGAQHKGEHSFARKVGYAQQNDIHLSTSTVREALELSAQLRQSRRFSTIERKAYVDEIVRILDMAAFVDAIIGIPGEGLNVEQRKKVTIGVELAARPDLLTFLDEPTSGLDSNTAWAICTLLRRLANGGQAILCTIHQPSGDLFQMFDRLLLLAEDGRQIYFGDIGYQSSTLIEYFERHGARKCRDHENPAEWLLEITSAEGHAAVLDWSNIWQRSREKQKNDQQLENFKDSLENPSVPMEHNTDGETEFATDFLTQLKLLTKRNIVHDWRMPSYLYSKFFLALGGAFLNGVSFWHSQNNIQGVQNQIFSAFLIMTLYGSIVQLIIPQYFENRELYEIRERPSKLYSWPAFILSNFIAEIPWQTIMAVLIFIAWYFPIGFSLHMTQEDVNSRSALVFLFIWSFMMWSLTFSQMVVTALPSAALGVNIASLLHSLSLIFCGVLVPPSALPHFWIWMVRVTPLTYFVGGIISTGIGNSEISCSSKELVSFRPPTGLTCQEYLAEYMSYAGGNLLDPTAQDTCQLCPASSTDALLSALGIFYSERWRNFGISLVFSVFNVLGTLLLYWLFRLPKRTGRSNSSK</sequence>
<dbReference type="InterPro" id="IPR003439">
    <property type="entry name" value="ABC_transporter-like_ATP-bd"/>
</dbReference>
<feature type="transmembrane region" description="Helical" evidence="10">
    <location>
        <begin position="1278"/>
        <end position="1300"/>
    </location>
</feature>
<feature type="domain" description="ABC transporter" evidence="11">
    <location>
        <begin position="907"/>
        <end position="1150"/>
    </location>
</feature>
<feature type="transmembrane region" description="Helical" evidence="10">
    <location>
        <begin position="670"/>
        <end position="691"/>
    </location>
</feature>
<dbReference type="PROSITE" id="PS00211">
    <property type="entry name" value="ABC_TRANSPORTER_1"/>
    <property type="match status" value="1"/>
</dbReference>
<feature type="compositionally biased region" description="Basic and acidic residues" evidence="9">
    <location>
        <begin position="1190"/>
        <end position="1203"/>
    </location>
</feature>
<feature type="transmembrane region" description="Helical" evidence="10">
    <location>
        <begin position="1516"/>
        <end position="1537"/>
    </location>
</feature>
<dbReference type="GO" id="GO:0005524">
    <property type="term" value="F:ATP binding"/>
    <property type="evidence" value="ECO:0007669"/>
    <property type="project" value="UniProtKB-KW"/>
</dbReference>
<dbReference type="InterPro" id="IPR043926">
    <property type="entry name" value="ABCG_dom"/>
</dbReference>
<keyword evidence="8 10" id="KW-0472">Membrane</keyword>
<feature type="transmembrane region" description="Helical" evidence="10">
    <location>
        <begin position="20"/>
        <end position="41"/>
    </location>
</feature>
<dbReference type="InterPro" id="IPR034003">
    <property type="entry name" value="ABCG_PDR_2"/>
</dbReference>
<evidence type="ECO:0000256" key="3">
    <source>
        <dbReference type="ARBA" id="ARBA00022448"/>
    </source>
</evidence>
<feature type="transmembrane region" description="Helical" evidence="10">
    <location>
        <begin position="1366"/>
        <end position="1388"/>
    </location>
</feature>
<dbReference type="GO" id="GO:0016887">
    <property type="term" value="F:ATP hydrolysis activity"/>
    <property type="evidence" value="ECO:0007669"/>
    <property type="project" value="InterPro"/>
</dbReference>